<evidence type="ECO:0000256" key="5">
    <source>
        <dbReference type="ARBA" id="ARBA00051722"/>
    </source>
</evidence>
<dbReference type="PANTHER" id="PTHR11717:SF7">
    <property type="entry name" value="LOW MOLECULAR WEIGHT PHOSPHOTYROSINE PROTEIN PHOSPHATASE"/>
    <property type="match status" value="1"/>
</dbReference>
<organism evidence="8 9">
    <name type="scientific">Vagococcus silagei</name>
    <dbReference type="NCBI Taxonomy" id="2508885"/>
    <lineage>
        <taxon>Bacteria</taxon>
        <taxon>Bacillati</taxon>
        <taxon>Bacillota</taxon>
        <taxon>Bacilli</taxon>
        <taxon>Lactobacillales</taxon>
        <taxon>Enterococcaceae</taxon>
        <taxon>Vagococcus</taxon>
    </lineage>
</organism>
<evidence type="ECO:0000256" key="6">
    <source>
        <dbReference type="PIRSR" id="PIRSR617867-1"/>
    </source>
</evidence>
<comment type="similarity">
    <text evidence="1">Belongs to the low molecular weight phosphotyrosine protein phosphatase family.</text>
</comment>
<evidence type="ECO:0000313" key="8">
    <source>
        <dbReference type="EMBL" id="THB60885.1"/>
    </source>
</evidence>
<sequence length="153" mass="17166">MIKVLFVCLGNICRSPMAEAVFRAKVNESGMQDKFFISSTALGTWNLGNRPHEGTQAILDEHQIDYSGITSTKINASDFEEYDYIFGMDQENINGLLALAKTAEEKAKVRLLLDSVPNVSTLEIPDPYYTDNFDLTFELVDAGTSFWLNKIIE</sequence>
<keyword evidence="4" id="KW-0904">Protein phosphatase</keyword>
<feature type="active site" description="Proton donor" evidence="6">
    <location>
        <position position="126"/>
    </location>
</feature>
<dbReference type="InterPro" id="IPR036196">
    <property type="entry name" value="Ptyr_pPase_sf"/>
</dbReference>
<dbReference type="Gene3D" id="3.40.50.2300">
    <property type="match status" value="1"/>
</dbReference>
<comment type="caution">
    <text evidence="8">The sequence shown here is derived from an EMBL/GenBank/DDBJ whole genome shotgun (WGS) entry which is preliminary data.</text>
</comment>
<dbReference type="SUPFAM" id="SSF52788">
    <property type="entry name" value="Phosphotyrosine protein phosphatases I"/>
    <property type="match status" value="1"/>
</dbReference>
<dbReference type="EMBL" id="SDGV01000017">
    <property type="protein sequence ID" value="THB60885.1"/>
    <property type="molecule type" value="Genomic_DNA"/>
</dbReference>
<dbReference type="AlphaFoldDB" id="A0A4S3B7V7"/>
<evidence type="ECO:0000256" key="4">
    <source>
        <dbReference type="ARBA" id="ARBA00022912"/>
    </source>
</evidence>
<evidence type="ECO:0000256" key="2">
    <source>
        <dbReference type="ARBA" id="ARBA00013064"/>
    </source>
</evidence>
<keyword evidence="9" id="KW-1185">Reference proteome</keyword>
<comment type="catalytic activity">
    <reaction evidence="5">
        <text>O-phospho-L-tyrosyl-[protein] + H2O = L-tyrosyl-[protein] + phosphate</text>
        <dbReference type="Rhea" id="RHEA:10684"/>
        <dbReference type="Rhea" id="RHEA-COMP:10136"/>
        <dbReference type="Rhea" id="RHEA-COMP:20101"/>
        <dbReference type="ChEBI" id="CHEBI:15377"/>
        <dbReference type="ChEBI" id="CHEBI:43474"/>
        <dbReference type="ChEBI" id="CHEBI:46858"/>
        <dbReference type="ChEBI" id="CHEBI:61978"/>
        <dbReference type="EC" id="3.1.3.48"/>
    </reaction>
</comment>
<feature type="active site" evidence="6">
    <location>
        <position position="14"/>
    </location>
</feature>
<evidence type="ECO:0000256" key="1">
    <source>
        <dbReference type="ARBA" id="ARBA00011063"/>
    </source>
</evidence>
<dbReference type="CDD" id="cd16343">
    <property type="entry name" value="LMWPTP"/>
    <property type="match status" value="1"/>
</dbReference>
<dbReference type="RefSeq" id="WP_136137132.1">
    <property type="nucleotide sequence ID" value="NZ_SDGV01000017.1"/>
</dbReference>
<accession>A0A4S3B7V7</accession>
<dbReference type="OrthoDB" id="9784339at2"/>
<dbReference type="InterPro" id="IPR017867">
    <property type="entry name" value="Tyr_phospatase_low_mol_wt"/>
</dbReference>
<dbReference type="GO" id="GO:0004725">
    <property type="term" value="F:protein tyrosine phosphatase activity"/>
    <property type="evidence" value="ECO:0007669"/>
    <property type="project" value="UniProtKB-EC"/>
</dbReference>
<name>A0A4S3B7V7_9ENTE</name>
<feature type="active site" description="Nucleophile" evidence="6">
    <location>
        <position position="8"/>
    </location>
</feature>
<evidence type="ECO:0000256" key="3">
    <source>
        <dbReference type="ARBA" id="ARBA00022801"/>
    </source>
</evidence>
<reference evidence="8 9" key="1">
    <citation type="submission" date="2019-01" db="EMBL/GenBank/DDBJ databases">
        <title>Vagococcus silagei sp. nov. isolated from brewer's grain.</title>
        <authorList>
            <person name="Guu J.-R."/>
        </authorList>
    </citation>
    <scope>NUCLEOTIDE SEQUENCE [LARGE SCALE GENOMIC DNA]</scope>
    <source>
        <strain evidence="8 9">2B-2</strain>
    </source>
</reference>
<dbReference type="InterPro" id="IPR050438">
    <property type="entry name" value="LMW_PTPase"/>
</dbReference>
<dbReference type="InterPro" id="IPR023485">
    <property type="entry name" value="Ptyr_pPase"/>
</dbReference>
<keyword evidence="3" id="KW-0378">Hydrolase</keyword>
<dbReference type="SMART" id="SM00226">
    <property type="entry name" value="LMWPc"/>
    <property type="match status" value="1"/>
</dbReference>
<dbReference type="PRINTS" id="PR00719">
    <property type="entry name" value="LMWPTPASE"/>
</dbReference>
<feature type="domain" description="Phosphotyrosine protein phosphatase I" evidence="7">
    <location>
        <begin position="2"/>
        <end position="150"/>
    </location>
</feature>
<protein>
    <recommendedName>
        <fullName evidence="2">protein-tyrosine-phosphatase</fullName>
        <ecNumber evidence="2">3.1.3.48</ecNumber>
    </recommendedName>
</protein>
<dbReference type="Pfam" id="PF01451">
    <property type="entry name" value="LMWPc"/>
    <property type="match status" value="1"/>
</dbReference>
<evidence type="ECO:0000259" key="7">
    <source>
        <dbReference type="SMART" id="SM00226"/>
    </source>
</evidence>
<dbReference type="EC" id="3.1.3.48" evidence="2"/>
<dbReference type="PANTHER" id="PTHR11717">
    <property type="entry name" value="LOW MOLECULAR WEIGHT PROTEIN TYROSINE PHOSPHATASE"/>
    <property type="match status" value="1"/>
</dbReference>
<evidence type="ECO:0000313" key="9">
    <source>
        <dbReference type="Proteomes" id="UP000310506"/>
    </source>
</evidence>
<dbReference type="Proteomes" id="UP000310506">
    <property type="component" value="Unassembled WGS sequence"/>
</dbReference>
<proteinExistence type="inferred from homology"/>
<gene>
    <name evidence="8" type="ORF">ESZ54_07930</name>
</gene>